<dbReference type="GeneID" id="89942476"/>
<protein>
    <submittedName>
        <fullName evidence="5">Kinase-like protein</fullName>
    </submittedName>
</protein>
<keyword evidence="3" id="KW-0067">ATP-binding</keyword>
<dbReference type="EMBL" id="MU853345">
    <property type="protein sequence ID" value="KAK4111557.1"/>
    <property type="molecule type" value="Genomic_DNA"/>
</dbReference>
<evidence type="ECO:0000256" key="1">
    <source>
        <dbReference type="ARBA" id="ARBA00022527"/>
    </source>
</evidence>
<dbReference type="InterPro" id="IPR000719">
    <property type="entry name" value="Prot_kinase_dom"/>
</dbReference>
<keyword evidence="6" id="KW-1185">Reference proteome</keyword>
<dbReference type="AlphaFoldDB" id="A0AAN6TBY7"/>
<dbReference type="SUPFAM" id="SSF56112">
    <property type="entry name" value="Protein kinase-like (PK-like)"/>
    <property type="match status" value="1"/>
</dbReference>
<organism evidence="5 6">
    <name type="scientific">Canariomyces notabilis</name>
    <dbReference type="NCBI Taxonomy" id="2074819"/>
    <lineage>
        <taxon>Eukaryota</taxon>
        <taxon>Fungi</taxon>
        <taxon>Dikarya</taxon>
        <taxon>Ascomycota</taxon>
        <taxon>Pezizomycotina</taxon>
        <taxon>Sordariomycetes</taxon>
        <taxon>Sordariomycetidae</taxon>
        <taxon>Sordariales</taxon>
        <taxon>Chaetomiaceae</taxon>
        <taxon>Canariomyces</taxon>
    </lineage>
</organism>
<reference evidence="5" key="1">
    <citation type="journal article" date="2023" name="Mol. Phylogenet. Evol.">
        <title>Genome-scale phylogeny and comparative genomics of the fungal order Sordariales.</title>
        <authorList>
            <person name="Hensen N."/>
            <person name="Bonometti L."/>
            <person name="Westerberg I."/>
            <person name="Brannstrom I.O."/>
            <person name="Guillou S."/>
            <person name="Cros-Aarteil S."/>
            <person name="Calhoun S."/>
            <person name="Haridas S."/>
            <person name="Kuo A."/>
            <person name="Mondo S."/>
            <person name="Pangilinan J."/>
            <person name="Riley R."/>
            <person name="LaButti K."/>
            <person name="Andreopoulos B."/>
            <person name="Lipzen A."/>
            <person name="Chen C."/>
            <person name="Yan M."/>
            <person name="Daum C."/>
            <person name="Ng V."/>
            <person name="Clum A."/>
            <person name="Steindorff A."/>
            <person name="Ohm R.A."/>
            <person name="Martin F."/>
            <person name="Silar P."/>
            <person name="Natvig D.O."/>
            <person name="Lalanne C."/>
            <person name="Gautier V."/>
            <person name="Ament-Velasquez S.L."/>
            <person name="Kruys A."/>
            <person name="Hutchinson M.I."/>
            <person name="Powell A.J."/>
            <person name="Barry K."/>
            <person name="Miller A.N."/>
            <person name="Grigoriev I.V."/>
            <person name="Debuchy R."/>
            <person name="Gladieux P."/>
            <person name="Hiltunen Thoren M."/>
            <person name="Johannesson H."/>
        </authorList>
    </citation>
    <scope>NUCLEOTIDE SEQUENCE</scope>
    <source>
        <strain evidence="5">CBS 508.74</strain>
    </source>
</reference>
<evidence type="ECO:0000256" key="2">
    <source>
        <dbReference type="ARBA" id="ARBA00022741"/>
    </source>
</evidence>
<dbReference type="InterPro" id="IPR011009">
    <property type="entry name" value="Kinase-like_dom_sf"/>
</dbReference>
<comment type="caution">
    <text evidence="5">The sequence shown here is derived from an EMBL/GenBank/DDBJ whole genome shotgun (WGS) entry which is preliminary data.</text>
</comment>
<keyword evidence="5" id="KW-0418">Kinase</keyword>
<feature type="domain" description="Protein kinase" evidence="4">
    <location>
        <begin position="1"/>
        <end position="305"/>
    </location>
</feature>
<keyword evidence="1" id="KW-0723">Serine/threonine-protein kinase</keyword>
<evidence type="ECO:0000259" key="4">
    <source>
        <dbReference type="PROSITE" id="PS50011"/>
    </source>
</evidence>
<dbReference type="InterPro" id="IPR050117">
    <property type="entry name" value="MAPK"/>
</dbReference>
<dbReference type="RefSeq" id="XP_064669127.1">
    <property type="nucleotide sequence ID" value="XM_064818350.1"/>
</dbReference>
<reference evidence="5" key="2">
    <citation type="submission" date="2023-05" db="EMBL/GenBank/DDBJ databases">
        <authorList>
            <consortium name="Lawrence Berkeley National Laboratory"/>
            <person name="Steindorff A."/>
            <person name="Hensen N."/>
            <person name="Bonometti L."/>
            <person name="Westerberg I."/>
            <person name="Brannstrom I.O."/>
            <person name="Guillou S."/>
            <person name="Cros-Aarteil S."/>
            <person name="Calhoun S."/>
            <person name="Haridas S."/>
            <person name="Kuo A."/>
            <person name="Mondo S."/>
            <person name="Pangilinan J."/>
            <person name="Riley R."/>
            <person name="Labutti K."/>
            <person name="Andreopoulos B."/>
            <person name="Lipzen A."/>
            <person name="Chen C."/>
            <person name="Yanf M."/>
            <person name="Daum C."/>
            <person name="Ng V."/>
            <person name="Clum A."/>
            <person name="Ohm R."/>
            <person name="Martin F."/>
            <person name="Silar P."/>
            <person name="Natvig D."/>
            <person name="Lalanne C."/>
            <person name="Gautier V."/>
            <person name="Ament-Velasquez S.L."/>
            <person name="Kruys A."/>
            <person name="Hutchinson M.I."/>
            <person name="Powell A.J."/>
            <person name="Barry K."/>
            <person name="Miller A.N."/>
            <person name="Grigoriev I.V."/>
            <person name="Debuchy R."/>
            <person name="Gladieux P."/>
            <person name="Thoren M.H."/>
            <person name="Johannesson H."/>
        </authorList>
    </citation>
    <scope>NUCLEOTIDE SEQUENCE</scope>
    <source>
        <strain evidence="5">CBS 508.74</strain>
    </source>
</reference>
<dbReference type="Gene3D" id="1.10.510.10">
    <property type="entry name" value="Transferase(Phosphotransferase) domain 1"/>
    <property type="match status" value="1"/>
</dbReference>
<evidence type="ECO:0000313" key="6">
    <source>
        <dbReference type="Proteomes" id="UP001302812"/>
    </source>
</evidence>
<sequence>MSRDQMAITGVLLLPPAMMSIRDAKDFSYSRLFRPETARAIVVQLVLALDYVHSKGIVHADIHPGNVFFRLPRTINSLIPEELYDRYGEPELEQVRRKDSQPLDYGVPSHLVVPAMLGKESEELEAAEAEVILSDFGESFMPSSTARFYSNAPLSFRPPEARFPPTALGFPADIWSLACLIWEVLGQRPLFESWFATDDQVLADEVDLLGRLPPEWWTRWDARSEFWTDDGESGIKLAPGRHPDTVRRGWDKRLEQCIQRPRREAGFEEIAEEERTALLSMLQSMLQFKPEQRITARRLRQGIWMERWAGCKSNAV</sequence>
<name>A0AAN6TBY7_9PEZI</name>
<evidence type="ECO:0000313" key="5">
    <source>
        <dbReference type="EMBL" id="KAK4111557.1"/>
    </source>
</evidence>
<keyword evidence="2" id="KW-0547">Nucleotide-binding</keyword>
<accession>A0AAN6TBY7</accession>
<keyword evidence="5" id="KW-0808">Transferase</keyword>
<dbReference type="Proteomes" id="UP001302812">
    <property type="component" value="Unassembled WGS sequence"/>
</dbReference>
<dbReference type="SMART" id="SM00220">
    <property type="entry name" value="S_TKc"/>
    <property type="match status" value="1"/>
</dbReference>
<dbReference type="GO" id="GO:0005524">
    <property type="term" value="F:ATP binding"/>
    <property type="evidence" value="ECO:0007669"/>
    <property type="project" value="UniProtKB-KW"/>
</dbReference>
<evidence type="ECO:0000256" key="3">
    <source>
        <dbReference type="ARBA" id="ARBA00022840"/>
    </source>
</evidence>
<proteinExistence type="predicted"/>
<dbReference type="PANTHER" id="PTHR24055">
    <property type="entry name" value="MITOGEN-ACTIVATED PROTEIN KINASE"/>
    <property type="match status" value="1"/>
</dbReference>
<dbReference type="GO" id="GO:0004674">
    <property type="term" value="F:protein serine/threonine kinase activity"/>
    <property type="evidence" value="ECO:0007669"/>
    <property type="project" value="UniProtKB-KW"/>
</dbReference>
<dbReference type="PROSITE" id="PS50011">
    <property type="entry name" value="PROTEIN_KINASE_DOM"/>
    <property type="match status" value="1"/>
</dbReference>
<gene>
    <name evidence="5" type="ORF">N656DRAFT_807569</name>
</gene>